<keyword evidence="7 8" id="KW-0472">Membrane</keyword>
<accession>A0ABY4CR62</accession>
<dbReference type="InterPro" id="IPR051449">
    <property type="entry name" value="ABC-2_transporter_component"/>
</dbReference>
<gene>
    <name evidence="10" type="ORF">LSG31_21055</name>
</gene>
<keyword evidence="3" id="KW-0813">Transport</keyword>
<comment type="subcellular location">
    <subcellularLocation>
        <location evidence="1">Cell membrane</location>
        <topology evidence="1">Multi-pass membrane protein</topology>
    </subcellularLocation>
</comment>
<feature type="transmembrane region" description="Helical" evidence="8">
    <location>
        <begin position="302"/>
        <end position="319"/>
    </location>
</feature>
<keyword evidence="11" id="KW-1185">Reference proteome</keyword>
<evidence type="ECO:0000256" key="7">
    <source>
        <dbReference type="ARBA" id="ARBA00023136"/>
    </source>
</evidence>
<protein>
    <submittedName>
        <fullName evidence="10">ABC transporter permease</fullName>
    </submittedName>
</protein>
<dbReference type="Gene3D" id="3.40.1710.10">
    <property type="entry name" value="abc type-2 transporter like domain"/>
    <property type="match status" value="1"/>
</dbReference>
<evidence type="ECO:0000256" key="3">
    <source>
        <dbReference type="ARBA" id="ARBA00022448"/>
    </source>
</evidence>
<evidence type="ECO:0000256" key="1">
    <source>
        <dbReference type="ARBA" id="ARBA00004651"/>
    </source>
</evidence>
<evidence type="ECO:0000313" key="11">
    <source>
        <dbReference type="Proteomes" id="UP000830167"/>
    </source>
</evidence>
<dbReference type="RefSeq" id="WP_347437010.1">
    <property type="nucleotide sequence ID" value="NZ_CP089291.1"/>
</dbReference>
<evidence type="ECO:0000313" key="10">
    <source>
        <dbReference type="EMBL" id="UOF90315.1"/>
    </source>
</evidence>
<dbReference type="Pfam" id="PF12698">
    <property type="entry name" value="ABC2_membrane_3"/>
    <property type="match status" value="1"/>
</dbReference>
<keyword evidence="4" id="KW-1003">Cell membrane</keyword>
<comment type="similarity">
    <text evidence="2">Belongs to the ABC-2 integral membrane protein family.</text>
</comment>
<name>A0ABY4CR62_9BACL</name>
<sequence>MARPFASFSFSRFRAIVKKEFLQLRKDRASLMIAIFMPIFMILLFGYAVNTDVNHLPTGVWDQAKTQDSRELIKEFTNTLYFDQLYSVEGYDSLQSLMDQGKIKVGIVIPKDYSYKLDTGEPATIQILVDGTDPNAARTAVSNAQLITQNKAIVLQKNIRNGQGLIMSRIPLQAEVRVLYNPNMKSLIFNIPALIGLIMQNVTVILTAFALVREKERGTMEQLIVTPVRPSELILGKLVPYVGIGLFSFVIVLATGILWFGVPVKGSIGLLTALSGLFLVTTLAIGILISTIAKTQLQAMQMAFAFLLPSVLLSGFMFPRETMPLVIQWIGGLIPLTYFLQILRGIFLKGIGIDILWRETLSLSVFTLLVCLAAIMRFRKKLE</sequence>
<feature type="transmembrane region" description="Helical" evidence="8">
    <location>
        <begin position="29"/>
        <end position="49"/>
    </location>
</feature>
<dbReference type="InterPro" id="IPR013525">
    <property type="entry name" value="ABC2_TM"/>
</dbReference>
<dbReference type="InterPro" id="IPR047817">
    <property type="entry name" value="ABC2_TM_bact-type"/>
</dbReference>
<feature type="transmembrane region" description="Helical" evidence="8">
    <location>
        <begin position="268"/>
        <end position="290"/>
    </location>
</feature>
<dbReference type="EMBL" id="CP089291">
    <property type="protein sequence ID" value="UOF90315.1"/>
    <property type="molecule type" value="Genomic_DNA"/>
</dbReference>
<dbReference type="PANTHER" id="PTHR30294">
    <property type="entry name" value="MEMBRANE COMPONENT OF ABC TRANSPORTER YHHJ-RELATED"/>
    <property type="match status" value="1"/>
</dbReference>
<proteinExistence type="inferred from homology"/>
<feature type="transmembrane region" description="Helical" evidence="8">
    <location>
        <begin position="187"/>
        <end position="212"/>
    </location>
</feature>
<evidence type="ECO:0000256" key="6">
    <source>
        <dbReference type="ARBA" id="ARBA00022989"/>
    </source>
</evidence>
<reference evidence="10" key="1">
    <citation type="submission" date="2021-12" db="EMBL/GenBank/DDBJ databases">
        <title>Alicyclobacillaceae gen. nov., sp. nov., isolated from chalcocite enrichment system.</title>
        <authorList>
            <person name="Jiang Z."/>
        </authorList>
    </citation>
    <scope>NUCLEOTIDE SEQUENCE</scope>
    <source>
        <strain evidence="10">MYW30-H2</strain>
    </source>
</reference>
<dbReference type="PROSITE" id="PS51012">
    <property type="entry name" value="ABC_TM2"/>
    <property type="match status" value="1"/>
</dbReference>
<feature type="transmembrane region" description="Helical" evidence="8">
    <location>
        <begin position="238"/>
        <end position="262"/>
    </location>
</feature>
<feature type="domain" description="ABC transmembrane type-2" evidence="9">
    <location>
        <begin position="152"/>
        <end position="381"/>
    </location>
</feature>
<dbReference type="Proteomes" id="UP000830167">
    <property type="component" value="Chromosome"/>
</dbReference>
<organism evidence="10 11">
    <name type="scientific">Fodinisporobacter ferrooxydans</name>
    <dbReference type="NCBI Taxonomy" id="2901836"/>
    <lineage>
        <taxon>Bacteria</taxon>
        <taxon>Bacillati</taxon>
        <taxon>Bacillota</taxon>
        <taxon>Bacilli</taxon>
        <taxon>Bacillales</taxon>
        <taxon>Alicyclobacillaceae</taxon>
        <taxon>Fodinisporobacter</taxon>
    </lineage>
</organism>
<keyword evidence="6 8" id="KW-1133">Transmembrane helix</keyword>
<evidence type="ECO:0000256" key="8">
    <source>
        <dbReference type="SAM" id="Phobius"/>
    </source>
</evidence>
<evidence type="ECO:0000256" key="4">
    <source>
        <dbReference type="ARBA" id="ARBA00022475"/>
    </source>
</evidence>
<evidence type="ECO:0000259" key="9">
    <source>
        <dbReference type="PROSITE" id="PS51012"/>
    </source>
</evidence>
<feature type="transmembrane region" description="Helical" evidence="8">
    <location>
        <begin position="325"/>
        <end position="343"/>
    </location>
</feature>
<dbReference type="PANTHER" id="PTHR30294:SF29">
    <property type="entry name" value="MULTIDRUG ABC TRANSPORTER PERMEASE YBHS-RELATED"/>
    <property type="match status" value="1"/>
</dbReference>
<evidence type="ECO:0000256" key="2">
    <source>
        <dbReference type="ARBA" id="ARBA00007783"/>
    </source>
</evidence>
<feature type="transmembrane region" description="Helical" evidence="8">
    <location>
        <begin position="355"/>
        <end position="376"/>
    </location>
</feature>
<keyword evidence="5 8" id="KW-0812">Transmembrane</keyword>
<evidence type="ECO:0000256" key="5">
    <source>
        <dbReference type="ARBA" id="ARBA00022692"/>
    </source>
</evidence>